<keyword evidence="4" id="KW-1185">Reference proteome</keyword>
<dbReference type="KEGG" id="rtu:PR017_26265"/>
<proteinExistence type="predicted"/>
<dbReference type="RefSeq" id="WP_111221036.1">
    <property type="nucleotide sequence ID" value="NZ_CP117259.1"/>
</dbReference>
<keyword evidence="3" id="KW-0614">Plasmid</keyword>
<keyword evidence="1" id="KW-0472">Membrane</keyword>
<organism evidence="3 4">
    <name type="scientific">Rhizobium tumorigenes</name>
    <dbReference type="NCBI Taxonomy" id="2041385"/>
    <lineage>
        <taxon>Bacteria</taxon>
        <taxon>Pseudomonadati</taxon>
        <taxon>Pseudomonadota</taxon>
        <taxon>Alphaproteobacteria</taxon>
        <taxon>Hyphomicrobiales</taxon>
        <taxon>Rhizobiaceae</taxon>
        <taxon>Rhizobium/Agrobacterium group</taxon>
        <taxon>Rhizobium</taxon>
    </lineage>
</organism>
<evidence type="ECO:0000313" key="3">
    <source>
        <dbReference type="EMBL" id="WFR99149.1"/>
    </source>
</evidence>
<protein>
    <submittedName>
        <fullName evidence="3">Phosphatase PAP2 family protein</fullName>
    </submittedName>
</protein>
<dbReference type="SUPFAM" id="SSF48317">
    <property type="entry name" value="Acid phosphatase/Vanadium-dependent haloperoxidase"/>
    <property type="match status" value="1"/>
</dbReference>
<dbReference type="InterPro" id="IPR000326">
    <property type="entry name" value="PAP2/HPO"/>
</dbReference>
<dbReference type="SMART" id="SM00014">
    <property type="entry name" value="acidPPc"/>
    <property type="match status" value="1"/>
</dbReference>
<feature type="transmembrane region" description="Helical" evidence="1">
    <location>
        <begin position="116"/>
        <end position="136"/>
    </location>
</feature>
<dbReference type="Gene3D" id="1.20.144.10">
    <property type="entry name" value="Phosphatidic acid phosphatase type 2/haloperoxidase"/>
    <property type="match status" value="1"/>
</dbReference>
<gene>
    <name evidence="3" type="ORF">PR017_26265</name>
</gene>
<feature type="transmembrane region" description="Helical" evidence="1">
    <location>
        <begin position="19"/>
        <end position="38"/>
    </location>
</feature>
<dbReference type="Proteomes" id="UP000249499">
    <property type="component" value="Plasmid unnamed2"/>
</dbReference>
<sequence length="252" mass="27396">MSDLTIVAAPQAYTARSRIIFMVTFVLWWAILALFNALPSIDIAVAQRFFTGTNCSIFDAVGRTCGSFAYDANPLFTAARNVLFVLPYIAVAVLIADLVRCKFTAAADWKSPRATLSLTALMSLALGCGLTVNLFLKTFSGRPRPRETSWFGGQLDFVQAGSFAGKCLKNCSFVSGEASSAGWLFCLILLLPARWRLTLGLPIAFVSLVIPVMRVLTGAHYLSDVILGWLSSVVIFAGVLVMAEGMTNRRYL</sequence>
<feature type="domain" description="Phosphatidic acid phosphatase type 2/haloperoxidase" evidence="2">
    <location>
        <begin position="120"/>
        <end position="240"/>
    </location>
</feature>
<dbReference type="Pfam" id="PF01569">
    <property type="entry name" value="PAP2"/>
    <property type="match status" value="1"/>
</dbReference>
<dbReference type="EMBL" id="CP117259">
    <property type="protein sequence ID" value="WFR99149.1"/>
    <property type="molecule type" value="Genomic_DNA"/>
</dbReference>
<keyword evidence="1" id="KW-0812">Transmembrane</keyword>
<evidence type="ECO:0000259" key="2">
    <source>
        <dbReference type="SMART" id="SM00014"/>
    </source>
</evidence>
<keyword evidence="1" id="KW-1133">Transmembrane helix</keyword>
<feature type="transmembrane region" description="Helical" evidence="1">
    <location>
        <begin position="78"/>
        <end position="96"/>
    </location>
</feature>
<dbReference type="AlphaFoldDB" id="A0AAF1KBP4"/>
<geneLocation type="plasmid" evidence="3 4">
    <name>unnamed2</name>
</geneLocation>
<reference evidence="3 4" key="1">
    <citation type="journal article" date="2018" name="Sci. Rep.">
        <title>Rhizobium tumorigenes sp. nov., a novel plant tumorigenic bacterium isolated from cane gall tumors on thornless blackberry.</title>
        <authorList>
            <person name="Kuzmanovi N."/>
            <person name="Smalla K."/>
            <person name="Gronow S."/>
            <person name="PuBawska J."/>
        </authorList>
    </citation>
    <scope>NUCLEOTIDE SEQUENCE [LARGE SCALE GENOMIC DNA]</scope>
    <source>
        <strain evidence="3 4">1078</strain>
    </source>
</reference>
<accession>A0AAF1KBP4</accession>
<feature type="transmembrane region" description="Helical" evidence="1">
    <location>
        <begin position="197"/>
        <end position="219"/>
    </location>
</feature>
<dbReference type="InterPro" id="IPR036938">
    <property type="entry name" value="PAP2/HPO_sf"/>
</dbReference>
<name>A0AAF1KBP4_9HYPH</name>
<feature type="transmembrane region" description="Helical" evidence="1">
    <location>
        <begin position="225"/>
        <end position="243"/>
    </location>
</feature>
<evidence type="ECO:0000256" key="1">
    <source>
        <dbReference type="SAM" id="Phobius"/>
    </source>
</evidence>
<reference evidence="4" key="2">
    <citation type="journal article" date="2023" name="MicrobiologyOpen">
        <title>Genomics of the tumorigenes clade of the family Rhizobiaceae and description of Rhizobium rhododendri sp. nov.</title>
        <authorList>
            <person name="Kuzmanovic N."/>
            <person name="diCenzo G.C."/>
            <person name="Bunk B."/>
            <person name="Sproeer C."/>
            <person name="Fruehling A."/>
            <person name="Neumann-Schaal M."/>
            <person name="Overmann J."/>
            <person name="Smalla K."/>
        </authorList>
    </citation>
    <scope>NUCLEOTIDE SEQUENCE [LARGE SCALE GENOMIC DNA]</scope>
    <source>
        <strain evidence="4">1078</strain>
        <plasmid evidence="4">unnamed2</plasmid>
    </source>
</reference>
<evidence type="ECO:0000313" key="4">
    <source>
        <dbReference type="Proteomes" id="UP000249499"/>
    </source>
</evidence>